<name>H2YHC9_CIOSA</name>
<reference evidence="5" key="2">
    <citation type="submission" date="2025-08" db="UniProtKB">
        <authorList>
            <consortium name="Ensembl"/>
        </authorList>
    </citation>
    <scope>IDENTIFICATION</scope>
</reference>
<dbReference type="STRING" id="51511.ENSCSAVP00000004728"/>
<dbReference type="PANTHER" id="PTHR24369:SF210">
    <property type="entry name" value="CHAOPTIN-RELATED"/>
    <property type="match status" value="1"/>
</dbReference>
<organism evidence="5 6">
    <name type="scientific">Ciona savignyi</name>
    <name type="common">Pacific transparent sea squirt</name>
    <dbReference type="NCBI Taxonomy" id="51511"/>
    <lineage>
        <taxon>Eukaryota</taxon>
        <taxon>Metazoa</taxon>
        <taxon>Chordata</taxon>
        <taxon>Tunicata</taxon>
        <taxon>Ascidiacea</taxon>
        <taxon>Phlebobranchia</taxon>
        <taxon>Cionidae</taxon>
        <taxon>Ciona</taxon>
    </lineage>
</organism>
<dbReference type="InParanoid" id="H2YHC9"/>
<dbReference type="Gene3D" id="3.80.10.10">
    <property type="entry name" value="Ribonuclease Inhibitor"/>
    <property type="match status" value="1"/>
</dbReference>
<dbReference type="InterPro" id="IPR032675">
    <property type="entry name" value="LRR_dom_sf"/>
</dbReference>
<dbReference type="AlphaFoldDB" id="H2YHC9"/>
<dbReference type="SMART" id="SM00082">
    <property type="entry name" value="LRRCT"/>
    <property type="match status" value="1"/>
</dbReference>
<dbReference type="Proteomes" id="UP000007875">
    <property type="component" value="Unassembled WGS sequence"/>
</dbReference>
<dbReference type="GO" id="GO:0005886">
    <property type="term" value="C:plasma membrane"/>
    <property type="evidence" value="ECO:0007669"/>
    <property type="project" value="TreeGrafter"/>
</dbReference>
<evidence type="ECO:0000256" key="3">
    <source>
        <dbReference type="ARBA" id="ARBA00022737"/>
    </source>
</evidence>
<accession>H2YHC9</accession>
<evidence type="ECO:0000256" key="2">
    <source>
        <dbReference type="ARBA" id="ARBA00022729"/>
    </source>
</evidence>
<dbReference type="InterPro" id="IPR001611">
    <property type="entry name" value="Leu-rich_rpt"/>
</dbReference>
<dbReference type="Ensembl" id="ENSCSAVT00000004795.1">
    <property type="protein sequence ID" value="ENSCSAVP00000004728.1"/>
    <property type="gene ID" value="ENSCSAVG00000002813.1"/>
</dbReference>
<keyword evidence="6" id="KW-1185">Reference proteome</keyword>
<reference evidence="5" key="3">
    <citation type="submission" date="2025-09" db="UniProtKB">
        <authorList>
            <consortium name="Ensembl"/>
        </authorList>
    </citation>
    <scope>IDENTIFICATION</scope>
</reference>
<evidence type="ECO:0000313" key="6">
    <source>
        <dbReference type="Proteomes" id="UP000007875"/>
    </source>
</evidence>
<dbReference type="InterPro" id="IPR000483">
    <property type="entry name" value="Cys-rich_flank_reg_C"/>
</dbReference>
<evidence type="ECO:0000313" key="5">
    <source>
        <dbReference type="Ensembl" id="ENSCSAVP00000004728.1"/>
    </source>
</evidence>
<evidence type="ECO:0000259" key="4">
    <source>
        <dbReference type="SMART" id="SM00082"/>
    </source>
</evidence>
<evidence type="ECO:0000256" key="1">
    <source>
        <dbReference type="ARBA" id="ARBA00022614"/>
    </source>
</evidence>
<feature type="domain" description="LRRCT" evidence="4">
    <location>
        <begin position="48"/>
        <end position="97"/>
    </location>
</feature>
<dbReference type="PROSITE" id="PS51450">
    <property type="entry name" value="LRR"/>
    <property type="match status" value="1"/>
</dbReference>
<proteinExistence type="predicted"/>
<keyword evidence="1" id="KW-0433">Leucine-rich repeat</keyword>
<reference evidence="6" key="1">
    <citation type="submission" date="2003-08" db="EMBL/GenBank/DDBJ databases">
        <authorList>
            <person name="Birren B."/>
            <person name="Nusbaum C."/>
            <person name="Abebe A."/>
            <person name="Abouelleil A."/>
            <person name="Adekoya E."/>
            <person name="Ait-zahra M."/>
            <person name="Allen N."/>
            <person name="Allen T."/>
            <person name="An P."/>
            <person name="Anderson M."/>
            <person name="Anderson S."/>
            <person name="Arachchi H."/>
            <person name="Armbruster J."/>
            <person name="Bachantsang P."/>
            <person name="Baldwin J."/>
            <person name="Barry A."/>
            <person name="Bayul T."/>
            <person name="Blitshsteyn B."/>
            <person name="Bloom T."/>
            <person name="Blye J."/>
            <person name="Boguslavskiy L."/>
            <person name="Borowsky M."/>
            <person name="Boukhgalter B."/>
            <person name="Brunache A."/>
            <person name="Butler J."/>
            <person name="Calixte N."/>
            <person name="Calvo S."/>
            <person name="Camarata J."/>
            <person name="Campo K."/>
            <person name="Chang J."/>
            <person name="Cheshatsang Y."/>
            <person name="Citroen M."/>
            <person name="Collymore A."/>
            <person name="Considine T."/>
            <person name="Cook A."/>
            <person name="Cooke P."/>
            <person name="Corum B."/>
            <person name="Cuomo C."/>
            <person name="David R."/>
            <person name="Dawoe T."/>
            <person name="Degray S."/>
            <person name="Dodge S."/>
            <person name="Dooley K."/>
            <person name="Dorje P."/>
            <person name="Dorjee K."/>
            <person name="Dorris L."/>
            <person name="Duffey N."/>
            <person name="Dupes A."/>
            <person name="Elkins T."/>
            <person name="Engels R."/>
            <person name="Erickson J."/>
            <person name="Farina A."/>
            <person name="Faro S."/>
            <person name="Ferreira P."/>
            <person name="Fischer H."/>
            <person name="Fitzgerald M."/>
            <person name="Foley K."/>
            <person name="Gage D."/>
            <person name="Galagan J."/>
            <person name="Gearin G."/>
            <person name="Gnerre S."/>
            <person name="Gnirke A."/>
            <person name="Goyette A."/>
            <person name="Graham J."/>
            <person name="Grandbois E."/>
            <person name="Gyaltsen K."/>
            <person name="Hafez N."/>
            <person name="Hagopian D."/>
            <person name="Hagos B."/>
            <person name="Hall J."/>
            <person name="Hatcher B."/>
            <person name="Heller A."/>
            <person name="Higgins H."/>
            <person name="Honan T."/>
            <person name="Horn A."/>
            <person name="Houde N."/>
            <person name="Hughes L."/>
            <person name="Hulme W."/>
            <person name="Husby E."/>
            <person name="Iliev I."/>
            <person name="Jaffe D."/>
            <person name="Jones C."/>
            <person name="Kamal M."/>
            <person name="Kamat A."/>
            <person name="Kamvysselis M."/>
            <person name="Karlsson E."/>
            <person name="Kells C."/>
            <person name="Kieu A."/>
            <person name="Kisner P."/>
            <person name="Kodira C."/>
            <person name="Kulbokas E."/>
            <person name="Labutti K."/>
            <person name="Lama D."/>
            <person name="Landers T."/>
            <person name="Leger J."/>
            <person name="Levine S."/>
            <person name="Lewis D."/>
            <person name="Lewis T."/>
            <person name="Lindblad-toh K."/>
            <person name="Liu X."/>
            <person name="Lokyitsang T."/>
            <person name="Lokyitsang Y."/>
            <person name="Lucien O."/>
            <person name="Lui A."/>
            <person name="Ma L.J."/>
            <person name="Mabbitt R."/>
            <person name="Macdonald J."/>
            <person name="Maclean C."/>
            <person name="Major J."/>
            <person name="Manning J."/>
            <person name="Marabella R."/>
            <person name="Maru K."/>
            <person name="Matthews C."/>
            <person name="Mauceli E."/>
            <person name="Mccarthy M."/>
            <person name="Mcdonough S."/>
            <person name="Mcghee T."/>
            <person name="Meldrim J."/>
            <person name="Meneus L."/>
            <person name="Mesirov J."/>
            <person name="Mihalev A."/>
            <person name="Mihova T."/>
            <person name="Mikkelsen T."/>
            <person name="Mlenga V."/>
            <person name="Moru K."/>
            <person name="Mozes J."/>
            <person name="Mulrain L."/>
            <person name="Munson G."/>
            <person name="Naylor J."/>
            <person name="Newes C."/>
            <person name="Nguyen C."/>
            <person name="Nguyen N."/>
            <person name="Nguyen T."/>
            <person name="Nicol R."/>
            <person name="Nielsen C."/>
            <person name="Nizzari M."/>
            <person name="Norbu C."/>
            <person name="Norbu N."/>
            <person name="O'donnell P."/>
            <person name="Okoawo O."/>
            <person name="O'leary S."/>
            <person name="Omotosho B."/>
            <person name="O'neill K."/>
            <person name="Osman S."/>
            <person name="Parker S."/>
            <person name="Perrin D."/>
            <person name="Phunkhang P."/>
            <person name="Piqani B."/>
            <person name="Purcell S."/>
            <person name="Rachupka T."/>
            <person name="Ramasamy U."/>
            <person name="Rameau R."/>
            <person name="Ray V."/>
            <person name="Raymond C."/>
            <person name="Retta R."/>
            <person name="Richardson S."/>
            <person name="Rise C."/>
            <person name="Rodriguez J."/>
            <person name="Rogers J."/>
            <person name="Rogov P."/>
            <person name="Rutman M."/>
            <person name="Schupbach R."/>
            <person name="Seaman C."/>
            <person name="Settipalli S."/>
            <person name="Sharpe T."/>
            <person name="Sheridan J."/>
            <person name="Sherpa N."/>
            <person name="Shi J."/>
            <person name="Smirnov S."/>
            <person name="Smith C."/>
            <person name="Sougnez C."/>
            <person name="Spencer B."/>
            <person name="Stalker J."/>
            <person name="Stange-thomann N."/>
            <person name="Stavropoulos S."/>
            <person name="Stetson K."/>
            <person name="Stone C."/>
            <person name="Stone S."/>
            <person name="Stubbs M."/>
            <person name="Talamas J."/>
            <person name="Tchuinga P."/>
            <person name="Tenzing P."/>
            <person name="Tesfaye S."/>
            <person name="Theodore J."/>
            <person name="Thoulutsang Y."/>
            <person name="Topham K."/>
            <person name="Towey S."/>
            <person name="Tsamla T."/>
            <person name="Tsomo N."/>
            <person name="Vallee D."/>
            <person name="Vassiliev H."/>
            <person name="Venkataraman V."/>
            <person name="Vinson J."/>
            <person name="Vo A."/>
            <person name="Wade C."/>
            <person name="Wang S."/>
            <person name="Wangchuk T."/>
            <person name="Wangdi T."/>
            <person name="Whittaker C."/>
            <person name="Wilkinson J."/>
            <person name="Wu Y."/>
            <person name="Wyman D."/>
            <person name="Yadav S."/>
            <person name="Yang S."/>
            <person name="Yang X."/>
            <person name="Yeager S."/>
            <person name="Yee E."/>
            <person name="Young G."/>
            <person name="Zainoun J."/>
            <person name="Zembeck L."/>
            <person name="Zimmer A."/>
            <person name="Zody M."/>
            <person name="Lander E."/>
        </authorList>
    </citation>
    <scope>NUCLEOTIDE SEQUENCE [LARGE SCALE GENOMIC DNA]</scope>
</reference>
<keyword evidence="2" id="KW-0732">Signal</keyword>
<sequence>MTGNQINTIGQAALENLDNLRVLDLRNNDLSMIVGLPTTITQAEFSGNPWQCTCDIIPLHKWCRIRQMTVSSVVCERPARLKGIDLADIPITDLDCKRNRPTEAGSRPRK</sequence>
<keyword evidence="3" id="KW-0677">Repeat</keyword>
<dbReference type="PANTHER" id="PTHR24369">
    <property type="entry name" value="ANTIGEN BSP, PUTATIVE-RELATED"/>
    <property type="match status" value="1"/>
</dbReference>
<dbReference type="SUPFAM" id="SSF52058">
    <property type="entry name" value="L domain-like"/>
    <property type="match status" value="1"/>
</dbReference>
<dbReference type="InterPro" id="IPR050541">
    <property type="entry name" value="LRR_TM_domain-containing"/>
</dbReference>
<dbReference type="HOGENOM" id="CLU_2176658_0_0_1"/>
<protein>
    <recommendedName>
        <fullName evidence="4">LRRCT domain-containing protein</fullName>
    </recommendedName>
</protein>